<dbReference type="EMBL" id="LR899646">
    <property type="protein sequence ID" value="CAD7241382.1"/>
    <property type="molecule type" value="Genomic_DNA"/>
</dbReference>
<protein>
    <recommendedName>
        <fullName evidence="1">F-box domain-containing protein</fullName>
    </recommendedName>
</protein>
<dbReference type="Proteomes" id="UP000677054">
    <property type="component" value="Unassembled WGS sequence"/>
</dbReference>
<dbReference type="EMBL" id="CAJPEV010000129">
    <property type="protein sequence ID" value="CAG0881055.1"/>
    <property type="molecule type" value="Genomic_DNA"/>
</dbReference>
<dbReference type="SUPFAM" id="SSF81383">
    <property type="entry name" value="F-box domain"/>
    <property type="match status" value="1"/>
</dbReference>
<proteinExistence type="predicted"/>
<dbReference type="GO" id="GO:0019005">
    <property type="term" value="C:SCF ubiquitin ligase complex"/>
    <property type="evidence" value="ECO:0007669"/>
    <property type="project" value="TreeGrafter"/>
</dbReference>
<dbReference type="Pfam" id="PF12937">
    <property type="entry name" value="F-box-like"/>
    <property type="match status" value="1"/>
</dbReference>
<dbReference type="InterPro" id="IPR001810">
    <property type="entry name" value="F-box_dom"/>
</dbReference>
<evidence type="ECO:0000313" key="3">
    <source>
        <dbReference type="Proteomes" id="UP000677054"/>
    </source>
</evidence>
<dbReference type="PANTHER" id="PTHR13318">
    <property type="entry name" value="PARTNER OF PAIRED, ISOFORM B-RELATED"/>
    <property type="match status" value="1"/>
</dbReference>
<dbReference type="CDD" id="cd09917">
    <property type="entry name" value="F-box_SF"/>
    <property type="match status" value="1"/>
</dbReference>
<dbReference type="InterPro" id="IPR036047">
    <property type="entry name" value="F-box-like_dom_sf"/>
</dbReference>
<evidence type="ECO:0000313" key="2">
    <source>
        <dbReference type="EMBL" id="CAD7241382.1"/>
    </source>
</evidence>
<dbReference type="GO" id="GO:0031146">
    <property type="term" value="P:SCF-dependent proteasomal ubiquitin-dependent protein catabolic process"/>
    <property type="evidence" value="ECO:0007669"/>
    <property type="project" value="TreeGrafter"/>
</dbReference>
<gene>
    <name evidence="2" type="ORF">DSTB1V02_LOCUS1375</name>
</gene>
<name>A0A7R8X0E4_9CRUS</name>
<feature type="domain" description="F-box" evidence="1">
    <location>
        <begin position="51"/>
        <end position="78"/>
    </location>
</feature>
<dbReference type="Gene3D" id="3.80.10.10">
    <property type="entry name" value="Ribonuclease Inhibitor"/>
    <property type="match status" value="1"/>
</dbReference>
<dbReference type="AlphaFoldDB" id="A0A7R8X0E4"/>
<dbReference type="SUPFAM" id="SSF52047">
    <property type="entry name" value="RNI-like"/>
    <property type="match status" value="1"/>
</dbReference>
<evidence type="ECO:0000259" key="1">
    <source>
        <dbReference type="Pfam" id="PF12937"/>
    </source>
</evidence>
<dbReference type="PANTHER" id="PTHR13318:SF95">
    <property type="entry name" value="F-BOX PROTEIN YLR352W"/>
    <property type="match status" value="1"/>
</dbReference>
<dbReference type="InterPro" id="IPR032675">
    <property type="entry name" value="LRR_dom_sf"/>
</dbReference>
<keyword evidence="3" id="KW-1185">Reference proteome</keyword>
<organism evidence="2">
    <name type="scientific">Darwinula stevensoni</name>
    <dbReference type="NCBI Taxonomy" id="69355"/>
    <lineage>
        <taxon>Eukaryota</taxon>
        <taxon>Metazoa</taxon>
        <taxon>Ecdysozoa</taxon>
        <taxon>Arthropoda</taxon>
        <taxon>Crustacea</taxon>
        <taxon>Oligostraca</taxon>
        <taxon>Ostracoda</taxon>
        <taxon>Podocopa</taxon>
        <taxon>Podocopida</taxon>
        <taxon>Darwinulocopina</taxon>
        <taxon>Darwinuloidea</taxon>
        <taxon>Darwinulidae</taxon>
        <taxon>Darwinula</taxon>
    </lineage>
</organism>
<dbReference type="Gene3D" id="1.20.1280.50">
    <property type="match status" value="1"/>
</dbReference>
<reference evidence="2" key="1">
    <citation type="submission" date="2020-11" db="EMBL/GenBank/DDBJ databases">
        <authorList>
            <person name="Tran Van P."/>
        </authorList>
    </citation>
    <scope>NUCLEOTIDE SEQUENCE</scope>
</reference>
<accession>A0A7R8X0E4</accession>
<sequence>MGQPQSEAWRLGVFLGPVPTIVNDGMDPFPTGWQDLPPESGHNVLRCRQQVQLEIFAYLDWEDILSARLVSRRWREMVDFQFEEKGKVVCDASYDLDVVGILHRLSSWPVVPRSLVFKNVALDRAVSREVEEMIEGVREMALVSCSIHPDALVRLLGACSRLRRLCVDEPGVSFLCLLLRLMPRSLPTVTRLELRSTRRLDDSLLSVFWEACPNLVEFSLSATNFASNPAIFSRFYPRGSEEPSRYVLTMGHLERLLRSKEGFRSLALTQMNLNSPLLVNILCESSIDLCFLDLSGCKEVSSGCLTEIVKKQKSLRGLRLVGTGGVADALLSKICNLTFLEELWIGDVSVSFSKDVLEGLHRLQDLKNLHITCHGEFCLGNRGQLKFLSLEYCRLTPNLEQTCKPQQMRELCLEHCLTITDSDMQMLLDSLMNLVVLRLGDLPLTDFAFS</sequence>